<reference evidence="1 2" key="1">
    <citation type="journal article" date="2017" name="PLoS Biol.">
        <title>The sea cucumber genome provides insights into morphological evolution and visceral regeneration.</title>
        <authorList>
            <person name="Zhang X."/>
            <person name="Sun L."/>
            <person name="Yuan J."/>
            <person name="Sun Y."/>
            <person name="Gao Y."/>
            <person name="Zhang L."/>
            <person name="Li S."/>
            <person name="Dai H."/>
            <person name="Hamel J.F."/>
            <person name="Liu C."/>
            <person name="Yu Y."/>
            <person name="Liu S."/>
            <person name="Lin W."/>
            <person name="Guo K."/>
            <person name="Jin S."/>
            <person name="Xu P."/>
            <person name="Storey K.B."/>
            <person name="Huan P."/>
            <person name="Zhang T."/>
            <person name="Zhou Y."/>
            <person name="Zhang J."/>
            <person name="Lin C."/>
            <person name="Li X."/>
            <person name="Xing L."/>
            <person name="Huo D."/>
            <person name="Sun M."/>
            <person name="Wang L."/>
            <person name="Mercier A."/>
            <person name="Li F."/>
            <person name="Yang H."/>
            <person name="Xiang J."/>
        </authorList>
    </citation>
    <scope>NUCLEOTIDE SEQUENCE [LARGE SCALE GENOMIC DNA]</scope>
    <source>
        <strain evidence="1">Shaxun</strain>
        <tissue evidence="1">Muscle</tissue>
    </source>
</reference>
<evidence type="ECO:0000313" key="1">
    <source>
        <dbReference type="EMBL" id="PIK37823.1"/>
    </source>
</evidence>
<sequence>MIKGNVSTGDRKKKLCKSVEKLPIVYESHYREVSKRETPPTVRQSQVSCSRSCDHGGTRQNCQEEITAESQPGLLSPGQSEEYGQCFHVDLRSLPTGEGRRRVPLPVYAAQETFG</sequence>
<gene>
    <name evidence="1" type="ORF">BSL78_25356</name>
</gene>
<comment type="caution">
    <text evidence="1">The sequence shown here is derived from an EMBL/GenBank/DDBJ whole genome shotgun (WGS) entry which is preliminary data.</text>
</comment>
<evidence type="ECO:0000313" key="2">
    <source>
        <dbReference type="Proteomes" id="UP000230750"/>
    </source>
</evidence>
<protein>
    <submittedName>
        <fullName evidence="1">Uncharacterized protein</fullName>
    </submittedName>
</protein>
<dbReference type="EMBL" id="MRZV01001445">
    <property type="protein sequence ID" value="PIK37823.1"/>
    <property type="molecule type" value="Genomic_DNA"/>
</dbReference>
<proteinExistence type="predicted"/>
<keyword evidence="2" id="KW-1185">Reference proteome</keyword>
<name>A0A2G8JQ14_STIJA</name>
<accession>A0A2G8JQ14</accession>
<dbReference type="AlphaFoldDB" id="A0A2G8JQ14"/>
<dbReference type="Proteomes" id="UP000230750">
    <property type="component" value="Unassembled WGS sequence"/>
</dbReference>
<organism evidence="1 2">
    <name type="scientific">Stichopus japonicus</name>
    <name type="common">Sea cucumber</name>
    <dbReference type="NCBI Taxonomy" id="307972"/>
    <lineage>
        <taxon>Eukaryota</taxon>
        <taxon>Metazoa</taxon>
        <taxon>Echinodermata</taxon>
        <taxon>Eleutherozoa</taxon>
        <taxon>Echinozoa</taxon>
        <taxon>Holothuroidea</taxon>
        <taxon>Aspidochirotacea</taxon>
        <taxon>Aspidochirotida</taxon>
        <taxon>Stichopodidae</taxon>
        <taxon>Apostichopus</taxon>
    </lineage>
</organism>